<gene>
    <name evidence="1" type="ORF">IE53DRAFT_359145</name>
</gene>
<protein>
    <submittedName>
        <fullName evidence="1">AAA-domain-containing protein</fullName>
    </submittedName>
</protein>
<organism evidence="1 2">
    <name type="scientific">Violaceomyces palustris</name>
    <dbReference type="NCBI Taxonomy" id="1673888"/>
    <lineage>
        <taxon>Eukaryota</taxon>
        <taxon>Fungi</taxon>
        <taxon>Dikarya</taxon>
        <taxon>Basidiomycota</taxon>
        <taxon>Ustilaginomycotina</taxon>
        <taxon>Ustilaginomycetes</taxon>
        <taxon>Violaceomycetales</taxon>
        <taxon>Violaceomycetaceae</taxon>
        <taxon>Violaceomyces</taxon>
    </lineage>
</organism>
<proteinExistence type="predicted"/>
<accession>A0ACD0P913</accession>
<dbReference type="Proteomes" id="UP000245626">
    <property type="component" value="Unassembled WGS sequence"/>
</dbReference>
<reference evidence="1 2" key="1">
    <citation type="journal article" date="2018" name="Mol. Biol. Evol.">
        <title>Broad Genomic Sampling Reveals a Smut Pathogenic Ancestry of the Fungal Clade Ustilaginomycotina.</title>
        <authorList>
            <person name="Kijpornyongpan T."/>
            <person name="Mondo S.J."/>
            <person name="Barry K."/>
            <person name="Sandor L."/>
            <person name="Lee J."/>
            <person name="Lipzen A."/>
            <person name="Pangilinan J."/>
            <person name="LaButti K."/>
            <person name="Hainaut M."/>
            <person name="Henrissat B."/>
            <person name="Grigoriev I.V."/>
            <person name="Spatafora J.W."/>
            <person name="Aime M.C."/>
        </authorList>
    </citation>
    <scope>NUCLEOTIDE SEQUENCE [LARGE SCALE GENOMIC DNA]</scope>
    <source>
        <strain evidence="1 2">SA 807</strain>
    </source>
</reference>
<dbReference type="EMBL" id="KZ819683">
    <property type="protein sequence ID" value="PWN54474.1"/>
    <property type="molecule type" value="Genomic_DNA"/>
</dbReference>
<evidence type="ECO:0000313" key="1">
    <source>
        <dbReference type="EMBL" id="PWN54474.1"/>
    </source>
</evidence>
<name>A0ACD0P913_9BASI</name>
<sequence length="1511" mass="164607">MDHGKSGPGNEAVKKENGLDAPREESPSKTTLRVRLRNPAIAPSRPDQDPLHQAGLTAQDPSMPVTRRSGRSSQAEADTQAQEADSGGRGMRRRSTKTLNYAEPPEDSEDHHEYIPNGSEVPENGDGDGDGEDADAPEEEAAEGEDESEDEVMPTNRTTRFGRKTSAPKYALDSTSDDEEKVERKRRLRRGVSSTMADFVADDDEVDGEAEFGSSPKKAPARTRHQAKLQGLAKRKAQKTRSTRASSAKRDQDDDFVEPQSEGDAESSDAGEIGSLEEENQSDEPEGSQGKSYSFRQRKKVNYSLIPPPPEPARDGFGRVIRKSGSKGSGGVSAYELDDLGEKAGPSKLPGMPLGFEGRGKKGKEGWDALPLSMTGKDYAKAFGDPVDSSDDDLPNSVKKPGGPALFGGSAAGGMLGAGGLAPAGGPEVGGLSASGATDSMGRIKKGGDPLADVDPLGVDMNIGFDSVGGLDHHIQQLKEMVTLPLLYPELFQRFKVTPPRGVLFHGPPGTGKTLVARALASSCSSEGQQISFFMRKGADCLSKWVGEAERQLRLLFEEARNSQPSIIFFDEIDGLAPVRSSKQDQIHASIVSTLLALMDGMEGRGQVVVIGATNRPDSVDPALRRPGRFDREFYFPLPSKEARLSIINIQTRKWEPPLDEEFKLRLAEVTKGYGGADLRALCTEAALNAIQRRYPQIYSTTDRLLLDPESILVDAKDFMMSVNKIVPSSARSTSSAAAPLPDRLKPLLQHAVDRATAALDKVLPSNAKRNPLEEALWEDDVDTPGKDGVNAGSDRGFGREMLLQSFEAQRVFRPRMLIHGGFGMGQPAVGAALLQHLEGYHVQTLDIGSLMGDSSRTPEAAVVQLFIEAKRHKPSVVFIPGLVHWSQSVSESVKTTVKALLDGLAPSDPVLLLGIAEAPLSELPREVRSWFGYLRDNRVEIQPPNLEQRERYFSEILANVTRPPTEFPDALPRKRRVLEELPKAPPRPPRQPTQAELQQQADNDARLLEHLKYRLGPVLAELRKKFKKFTRDVWDEYNLHDLTQRFDSRREKGKIIVTIRYDRQVHAEHHRRESSADELINRAASNEAKEAGEAAAYNVPSLPQNGHATEARVEGPGSPSAGPSLCQDPASLALPSERQQEPFVQEGLEEVEMPEPSQQQSSVKAAEAGPDPNSDRSKNPEAETSNAEDNSPYILRDLVIWTMTLEKMQKRLYYNGYLTCSAFMEDIAKIVSNAEAAAEVDSDRVFRAHQMRNLANVLMDQYVDVNFRAECERMALRQSAREAEAREAAETAKAAATAARAPSGERQSARIQGMEPELKSPVDVGAIERNSKRSRQSSSRNPSVEREANDMDLGDESESRKRARTDAEENVDGDGSTASAANGTQEPLERDLTNGSGGPGQGVAGDQISSGVEVAAGSSPVGKAHAAHPPFKVDQGAVGSLGAYLLSKTSCFSIEQLEQLRAACFDRVWSRRSDWDRSQLIKELRELTDEVASAVLEENSTEESGMADGY</sequence>
<keyword evidence="2" id="KW-1185">Reference proteome</keyword>
<evidence type="ECO:0000313" key="2">
    <source>
        <dbReference type="Proteomes" id="UP000245626"/>
    </source>
</evidence>